<accession>A0A1J0R6J7</accession>
<feature type="region of interest" description="Disordered" evidence="1">
    <location>
        <begin position="371"/>
        <end position="431"/>
    </location>
</feature>
<keyword evidence="2" id="KW-0732">Signal</keyword>
<dbReference type="EMBL" id="KX699555">
    <property type="protein sequence ID" value="APD73511.1"/>
    <property type="molecule type" value="Genomic_DNA"/>
</dbReference>
<feature type="compositionally biased region" description="Low complexity" evidence="1">
    <location>
        <begin position="373"/>
        <end position="384"/>
    </location>
</feature>
<feature type="signal peptide" evidence="2">
    <location>
        <begin position="1"/>
        <end position="16"/>
    </location>
</feature>
<evidence type="ECO:0000256" key="2">
    <source>
        <dbReference type="SAM" id="SignalP"/>
    </source>
</evidence>
<sequence>MLQKLIVVFITTAALSTETEASADAAATAIADSCDEELYLTKLKRHIQLLTNSFESTIDEQRRDKRKFTIAAAASENKKERCLLNGLAALTAAELEENERQQGSIRRAATAAIGEIEKQEKLVARAGQLYRVKTSIAAGSVHVRSPGDSHGVKLVLQTTADASDGCKAHNAETATQIKGNPIAIANLVSIKLTDPTKLARTLPTGYLQAKASSSCTGGGTETASQTAAGAFNACAFGSNDANPSITRNKATYTEAMSTVHIFTSESVKTCHPDVAAVEPGATGNKHLGRILCEILKHPTKPVKTTISGPAVSNNKELLQAVAACDARYKDIADATDQNKNGELKKYVTEAYGTDNANFNTIFENIIDKKNVPTKTGTTMGTKNNRPSDNRRRSTTNSKPFGATEVSQRSNSQTSTDPNSGRFKKSRRKMQG</sequence>
<name>A0A1J0R6J7_9TRYP</name>
<dbReference type="AlphaFoldDB" id="A0A1J0R6J7"/>
<evidence type="ECO:0000313" key="3">
    <source>
        <dbReference type="EMBL" id="APD73511.1"/>
    </source>
</evidence>
<evidence type="ECO:0000256" key="1">
    <source>
        <dbReference type="SAM" id="MobiDB-lite"/>
    </source>
</evidence>
<organism evidence="3">
    <name type="scientific">Trypanosoma brucei</name>
    <dbReference type="NCBI Taxonomy" id="5691"/>
    <lineage>
        <taxon>Eukaryota</taxon>
        <taxon>Discoba</taxon>
        <taxon>Euglenozoa</taxon>
        <taxon>Kinetoplastea</taxon>
        <taxon>Metakinetoplastina</taxon>
        <taxon>Trypanosomatida</taxon>
        <taxon>Trypanosomatidae</taxon>
        <taxon>Trypanosoma</taxon>
    </lineage>
</organism>
<feature type="compositionally biased region" description="Polar residues" evidence="1">
    <location>
        <begin position="394"/>
        <end position="418"/>
    </location>
</feature>
<reference evidence="3" key="1">
    <citation type="submission" date="2016-08" db="EMBL/GenBank/DDBJ databases">
        <title>VSG repertoire of Trypanosoma brucei EATRO 1125.</title>
        <authorList>
            <person name="Cross G.A."/>
        </authorList>
    </citation>
    <scope>NUCLEOTIDE SEQUENCE</scope>
    <source>
        <strain evidence="3">EATRO 1125</strain>
    </source>
</reference>
<dbReference type="VEuPathDB" id="TriTrypDB:Tb427_000235800"/>
<feature type="chain" id="PRO_5013085522" evidence="2">
    <location>
        <begin position="17"/>
        <end position="431"/>
    </location>
</feature>
<feature type="compositionally biased region" description="Basic residues" evidence="1">
    <location>
        <begin position="421"/>
        <end position="431"/>
    </location>
</feature>
<protein>
    <submittedName>
        <fullName evidence="3">Variant surface glycoprotein 1125.1278</fullName>
    </submittedName>
</protein>
<dbReference type="SUPFAM" id="SSF58087">
    <property type="entry name" value="Variant surface glycoprotein (N-terminal domain)"/>
    <property type="match status" value="1"/>
</dbReference>
<proteinExistence type="predicted"/>